<reference evidence="10" key="2">
    <citation type="submission" date="2024-10" db="UniProtKB">
        <authorList>
            <consortium name="EnsemblProtists"/>
        </authorList>
    </citation>
    <scope>IDENTIFICATION</scope>
</reference>
<evidence type="ECO:0000313" key="10">
    <source>
        <dbReference type="EnsemblProtists" id="EOD33975"/>
    </source>
</evidence>
<dbReference type="PaxDb" id="2903-EOD33975"/>
<dbReference type="Proteomes" id="UP000013827">
    <property type="component" value="Unassembled WGS sequence"/>
</dbReference>
<dbReference type="AlphaFoldDB" id="A0A0D3KDZ0"/>
<keyword evidence="4 8" id="KW-1133">Transmembrane helix</keyword>
<keyword evidence="11" id="KW-1185">Reference proteome</keyword>
<dbReference type="PANTHER" id="PTHR23505:SF79">
    <property type="entry name" value="PROTEIN SPINSTER"/>
    <property type="match status" value="1"/>
</dbReference>
<evidence type="ECO:0000256" key="8">
    <source>
        <dbReference type="SAM" id="Phobius"/>
    </source>
</evidence>
<evidence type="ECO:0000256" key="3">
    <source>
        <dbReference type="ARBA" id="ARBA00022692"/>
    </source>
</evidence>
<evidence type="ECO:0000256" key="5">
    <source>
        <dbReference type="ARBA" id="ARBA00023136"/>
    </source>
</evidence>
<proteinExistence type="inferred from homology"/>
<accession>A0A0D3KDZ0</accession>
<evidence type="ECO:0000259" key="9">
    <source>
        <dbReference type="PROSITE" id="PS50850"/>
    </source>
</evidence>
<evidence type="ECO:0000256" key="4">
    <source>
        <dbReference type="ARBA" id="ARBA00022989"/>
    </source>
</evidence>
<organism evidence="10 11">
    <name type="scientific">Emiliania huxleyi (strain CCMP1516)</name>
    <dbReference type="NCBI Taxonomy" id="280463"/>
    <lineage>
        <taxon>Eukaryota</taxon>
        <taxon>Haptista</taxon>
        <taxon>Haptophyta</taxon>
        <taxon>Prymnesiophyceae</taxon>
        <taxon>Isochrysidales</taxon>
        <taxon>Noelaerhabdaceae</taxon>
        <taxon>Emiliania</taxon>
    </lineage>
</organism>
<dbReference type="InterPro" id="IPR011701">
    <property type="entry name" value="MFS"/>
</dbReference>
<feature type="compositionally biased region" description="Basic and acidic residues" evidence="7">
    <location>
        <begin position="428"/>
        <end position="446"/>
    </location>
</feature>
<feature type="transmembrane region" description="Helical" evidence="8">
    <location>
        <begin position="83"/>
        <end position="104"/>
    </location>
</feature>
<feature type="region of interest" description="Disordered" evidence="7">
    <location>
        <begin position="423"/>
        <end position="446"/>
    </location>
</feature>
<dbReference type="GeneID" id="17279246"/>
<keyword evidence="5 8" id="KW-0472">Membrane</keyword>
<keyword evidence="2" id="KW-0813">Transport</keyword>
<dbReference type="HOGENOM" id="CLU_001265_55_3_1"/>
<feature type="transmembrane region" description="Helical" evidence="8">
    <location>
        <begin position="343"/>
        <end position="368"/>
    </location>
</feature>
<name>A0A0D3KDZ0_EMIH1</name>
<dbReference type="GO" id="GO:0022857">
    <property type="term" value="F:transmembrane transporter activity"/>
    <property type="evidence" value="ECO:0007669"/>
    <property type="project" value="InterPro"/>
</dbReference>
<comment type="subcellular location">
    <subcellularLocation>
        <location evidence="1">Membrane</location>
        <topology evidence="1">Multi-pass membrane protein</topology>
    </subcellularLocation>
</comment>
<feature type="transmembrane region" description="Helical" evidence="8">
    <location>
        <begin position="51"/>
        <end position="76"/>
    </location>
</feature>
<feature type="domain" description="Major facilitator superfamily (MFS) profile" evidence="9">
    <location>
        <begin position="9"/>
        <end position="537"/>
    </location>
</feature>
<evidence type="ECO:0000256" key="1">
    <source>
        <dbReference type="ARBA" id="ARBA00004141"/>
    </source>
</evidence>
<dbReference type="RefSeq" id="XP_005786404.1">
    <property type="nucleotide sequence ID" value="XM_005786347.1"/>
</dbReference>
<dbReference type="InterPro" id="IPR044770">
    <property type="entry name" value="MFS_spinster-like"/>
</dbReference>
<feature type="transmembrane region" description="Helical" evidence="8">
    <location>
        <begin position="380"/>
        <end position="401"/>
    </location>
</feature>
<dbReference type="Pfam" id="PF07690">
    <property type="entry name" value="MFS_1"/>
    <property type="match status" value="1"/>
</dbReference>
<dbReference type="PROSITE" id="PS50850">
    <property type="entry name" value="MFS"/>
    <property type="match status" value="1"/>
</dbReference>
<evidence type="ECO:0000256" key="2">
    <source>
        <dbReference type="ARBA" id="ARBA00022448"/>
    </source>
</evidence>
<sequence length="548" mass="56345">MLESRPKAVLAFLSIINLVNYCDRGVIPGAPIQFGSFVSCTLGVAASQQSVYVGLSVSAFVVCYAIASPICGQLVLSQPAFRILGIGLSIWVAALLLSGLAYFAGDAPGAFLLFLAGRALSGVGEAAFQCIVPPYVEDFAPAAYKGLCLALFYTAIPVGTAIGYEFGALLAEGPGWGWAFLLEAAAMAPFAALAFRLPPASALSARPAAAASLLAAAAPLQQQEEPPTPSPHEAVAALSARPDGAVGAPGGSCAPGGPREAAVTLWAQLSLLLSSPSYVCLVLGYAAETATVIGAPTRAGTPHSAQHAAAREAALVSGVICLLMLCGLLCMAAAAAVAATPELVTLFLVLMSLAVFFIYGTSAGLSRVIMLTVPMQTRPFALALQTLGLHLFGDVPSPVIIGAVKDSLAPHCGIVFGNDTASGCGGERPPRDRPETAQRPPRESRGVAEVWPRCGRLAAAHTRAASRRPLLGQETASPELCPFRIGADLGHLNPQCAASPEDVRGLHLTIWIAVLWSIWAVVLWAAAFGLLLRRARRIGEGAAASGSG</sequence>
<dbReference type="InterPro" id="IPR020846">
    <property type="entry name" value="MFS_dom"/>
</dbReference>
<dbReference type="OMA" id="PLVHACY"/>
<dbReference type="EnsemblProtists" id="EOD33975">
    <property type="protein sequence ID" value="EOD33975"/>
    <property type="gene ID" value="EMIHUDRAFT_467679"/>
</dbReference>
<dbReference type="SUPFAM" id="SSF103473">
    <property type="entry name" value="MFS general substrate transporter"/>
    <property type="match status" value="1"/>
</dbReference>
<feature type="transmembrane region" description="Helical" evidence="8">
    <location>
        <begin position="313"/>
        <end position="337"/>
    </location>
</feature>
<feature type="transmembrane region" description="Helical" evidence="8">
    <location>
        <begin position="508"/>
        <end position="532"/>
    </location>
</feature>
<feature type="transmembrane region" description="Helical" evidence="8">
    <location>
        <begin position="144"/>
        <end position="164"/>
    </location>
</feature>
<comment type="similarity">
    <text evidence="6">Belongs to the major facilitator superfamily. Spinster (TC 2.A.1.49) family.</text>
</comment>
<evidence type="ECO:0000256" key="6">
    <source>
        <dbReference type="ARBA" id="ARBA00024338"/>
    </source>
</evidence>
<dbReference type="eggNOG" id="KOG1330">
    <property type="taxonomic scope" value="Eukaryota"/>
</dbReference>
<dbReference type="KEGG" id="ehx:EMIHUDRAFT_467679"/>
<dbReference type="InterPro" id="IPR036259">
    <property type="entry name" value="MFS_trans_sf"/>
</dbReference>
<dbReference type="Gene3D" id="1.20.1250.20">
    <property type="entry name" value="MFS general substrate transporter like domains"/>
    <property type="match status" value="1"/>
</dbReference>
<dbReference type="GO" id="GO:0016020">
    <property type="term" value="C:membrane"/>
    <property type="evidence" value="ECO:0007669"/>
    <property type="project" value="UniProtKB-SubCell"/>
</dbReference>
<reference evidence="11" key="1">
    <citation type="journal article" date="2013" name="Nature">
        <title>Pan genome of the phytoplankton Emiliania underpins its global distribution.</title>
        <authorList>
            <person name="Read B.A."/>
            <person name="Kegel J."/>
            <person name="Klute M.J."/>
            <person name="Kuo A."/>
            <person name="Lefebvre S.C."/>
            <person name="Maumus F."/>
            <person name="Mayer C."/>
            <person name="Miller J."/>
            <person name="Monier A."/>
            <person name="Salamov A."/>
            <person name="Young J."/>
            <person name="Aguilar M."/>
            <person name="Claverie J.M."/>
            <person name="Frickenhaus S."/>
            <person name="Gonzalez K."/>
            <person name="Herman E.K."/>
            <person name="Lin Y.C."/>
            <person name="Napier J."/>
            <person name="Ogata H."/>
            <person name="Sarno A.F."/>
            <person name="Shmutz J."/>
            <person name="Schroeder D."/>
            <person name="de Vargas C."/>
            <person name="Verret F."/>
            <person name="von Dassow P."/>
            <person name="Valentin K."/>
            <person name="Van de Peer Y."/>
            <person name="Wheeler G."/>
            <person name="Dacks J.B."/>
            <person name="Delwiche C.F."/>
            <person name="Dyhrman S.T."/>
            <person name="Glockner G."/>
            <person name="John U."/>
            <person name="Richards T."/>
            <person name="Worden A.Z."/>
            <person name="Zhang X."/>
            <person name="Grigoriev I.V."/>
            <person name="Allen A.E."/>
            <person name="Bidle K."/>
            <person name="Borodovsky M."/>
            <person name="Bowler C."/>
            <person name="Brownlee C."/>
            <person name="Cock J.M."/>
            <person name="Elias M."/>
            <person name="Gladyshev V.N."/>
            <person name="Groth M."/>
            <person name="Guda C."/>
            <person name="Hadaegh A."/>
            <person name="Iglesias-Rodriguez M.D."/>
            <person name="Jenkins J."/>
            <person name="Jones B.M."/>
            <person name="Lawson T."/>
            <person name="Leese F."/>
            <person name="Lindquist E."/>
            <person name="Lobanov A."/>
            <person name="Lomsadze A."/>
            <person name="Malik S.B."/>
            <person name="Marsh M.E."/>
            <person name="Mackinder L."/>
            <person name="Mock T."/>
            <person name="Mueller-Roeber B."/>
            <person name="Pagarete A."/>
            <person name="Parker M."/>
            <person name="Probert I."/>
            <person name="Quesneville H."/>
            <person name="Raines C."/>
            <person name="Rensing S.A."/>
            <person name="Riano-Pachon D.M."/>
            <person name="Richier S."/>
            <person name="Rokitta S."/>
            <person name="Shiraiwa Y."/>
            <person name="Soanes D.M."/>
            <person name="van der Giezen M."/>
            <person name="Wahlund T.M."/>
            <person name="Williams B."/>
            <person name="Wilson W."/>
            <person name="Wolfe G."/>
            <person name="Wurch L.L."/>
        </authorList>
    </citation>
    <scope>NUCLEOTIDE SEQUENCE</scope>
</reference>
<evidence type="ECO:0000313" key="11">
    <source>
        <dbReference type="Proteomes" id="UP000013827"/>
    </source>
</evidence>
<dbReference type="PANTHER" id="PTHR23505">
    <property type="entry name" value="SPINSTER"/>
    <property type="match status" value="1"/>
</dbReference>
<keyword evidence="3 8" id="KW-0812">Transmembrane</keyword>
<protein>
    <recommendedName>
        <fullName evidence="9">Major facilitator superfamily (MFS) profile domain-containing protein</fullName>
    </recommendedName>
</protein>
<evidence type="ECO:0000256" key="7">
    <source>
        <dbReference type="SAM" id="MobiDB-lite"/>
    </source>
</evidence>
<feature type="transmembrane region" description="Helical" evidence="8">
    <location>
        <begin position="176"/>
        <end position="197"/>
    </location>
</feature>